<gene>
    <name evidence="2" type="ORF">CLCR_02157</name>
</gene>
<dbReference type="EMBL" id="LGRB01000015">
    <property type="protein sequence ID" value="OCT46542.1"/>
    <property type="molecule type" value="Genomic_DNA"/>
</dbReference>
<evidence type="ECO:0000313" key="2">
    <source>
        <dbReference type="EMBL" id="OCT46542.1"/>
    </source>
</evidence>
<dbReference type="AlphaFoldDB" id="A0A1C1CDI5"/>
<keyword evidence="3" id="KW-1185">Reference proteome</keyword>
<evidence type="ECO:0000313" key="3">
    <source>
        <dbReference type="Proteomes" id="UP000094526"/>
    </source>
</evidence>
<comment type="caution">
    <text evidence="2">The sequence shown here is derived from an EMBL/GenBank/DDBJ whole genome shotgun (WGS) entry which is preliminary data.</text>
</comment>
<sequence>MKFILPVLATLASASLTQALTFGYTQQVTNTEPIPPPPMRFARRQTSTADASGTVFCEDVSEGIGGDDGEFPADGEYHTLTCTDGTLMAFKISDCDEDGNACGQAIANWAGADVDMNACTHTSDNSISVFNMWTCNF</sequence>
<organism evidence="2 3">
    <name type="scientific">Cladophialophora carrionii</name>
    <dbReference type="NCBI Taxonomy" id="86049"/>
    <lineage>
        <taxon>Eukaryota</taxon>
        <taxon>Fungi</taxon>
        <taxon>Dikarya</taxon>
        <taxon>Ascomycota</taxon>
        <taxon>Pezizomycotina</taxon>
        <taxon>Eurotiomycetes</taxon>
        <taxon>Chaetothyriomycetidae</taxon>
        <taxon>Chaetothyriales</taxon>
        <taxon>Herpotrichiellaceae</taxon>
        <taxon>Cladophialophora</taxon>
    </lineage>
</organism>
<dbReference type="VEuPathDB" id="FungiDB:CLCR_02157"/>
<name>A0A1C1CDI5_9EURO</name>
<feature type="signal peptide" evidence="1">
    <location>
        <begin position="1"/>
        <end position="19"/>
    </location>
</feature>
<feature type="chain" id="PRO_5008650787" evidence="1">
    <location>
        <begin position="20"/>
        <end position="137"/>
    </location>
</feature>
<reference evidence="3" key="1">
    <citation type="submission" date="2015-07" db="EMBL/GenBank/DDBJ databases">
        <authorList>
            <person name="Teixeira M.M."/>
            <person name="Souza R.C."/>
            <person name="Almeida L.G."/>
            <person name="Vicente V.A."/>
            <person name="de Hoog S."/>
            <person name="Bocca A.L."/>
            <person name="de Almeida S.R."/>
            <person name="Vasconcelos A.T."/>
            <person name="Felipe M.S."/>
        </authorList>
    </citation>
    <scope>NUCLEOTIDE SEQUENCE [LARGE SCALE GENOMIC DNA]</scope>
    <source>
        <strain evidence="3">KSF</strain>
    </source>
</reference>
<keyword evidence="1" id="KW-0732">Signal</keyword>
<evidence type="ECO:0000256" key="1">
    <source>
        <dbReference type="SAM" id="SignalP"/>
    </source>
</evidence>
<protein>
    <submittedName>
        <fullName evidence="2">Uncharacterized protein</fullName>
    </submittedName>
</protein>
<accession>A0A1C1CDI5</accession>
<proteinExistence type="predicted"/>
<dbReference type="Proteomes" id="UP000094526">
    <property type="component" value="Unassembled WGS sequence"/>
</dbReference>